<gene>
    <name evidence="3" type="ORF">A2557_02435</name>
</gene>
<dbReference type="AlphaFoldDB" id="A0A1F6GZB0"/>
<dbReference type="EMBL" id="MFNF01000017">
    <property type="protein sequence ID" value="OGH03360.1"/>
    <property type="molecule type" value="Genomic_DNA"/>
</dbReference>
<dbReference type="PRINTS" id="PR01438">
    <property type="entry name" value="UNVRSLSTRESS"/>
</dbReference>
<dbReference type="Pfam" id="PF00582">
    <property type="entry name" value="Usp"/>
    <property type="match status" value="2"/>
</dbReference>
<dbReference type="InterPro" id="IPR006015">
    <property type="entry name" value="Universal_stress_UspA"/>
</dbReference>
<organism evidence="3 4">
    <name type="scientific">Candidatus Lambdaproteobacteria bacterium RIFOXYD2_FULL_56_26</name>
    <dbReference type="NCBI Taxonomy" id="1817773"/>
    <lineage>
        <taxon>Bacteria</taxon>
        <taxon>Pseudomonadati</taxon>
        <taxon>Pseudomonadota</taxon>
        <taxon>Candidatus Lambdaproteobacteria</taxon>
    </lineage>
</organism>
<sequence length="275" mass="31498">MKRQILIPLDSSPVGREVIHLAEHWGKMFEAQLNFLQVNPVQRNHEDQSLLESVLAAEKITAEYRAVASFGNPAQEIVEQEKVLKPWLIMMAAHSHSMMSRILLGSNTDYVVNLCKSNLFVYKRSAQDLKDLILVPVDYSKVNQKVIRFCDDLAQKMGLTLHFLHVFSFPEFAHYNMETGWEWDALESERQKEAEAKKLESFLAAFGLTSAYKQEVLMGKPYEQILYRQEKLNARLIALAPNKHGLVEQLLVGSNTKYVMHHANCSVLVIKNLED</sequence>
<dbReference type="InterPro" id="IPR006016">
    <property type="entry name" value="UspA"/>
</dbReference>
<dbReference type="Gene3D" id="3.40.50.620">
    <property type="entry name" value="HUPs"/>
    <property type="match status" value="2"/>
</dbReference>
<name>A0A1F6GZB0_9PROT</name>
<protein>
    <recommendedName>
        <fullName evidence="2">UspA domain-containing protein</fullName>
    </recommendedName>
</protein>
<comment type="similarity">
    <text evidence="1">Belongs to the universal stress protein A family.</text>
</comment>
<dbReference type="Proteomes" id="UP000177583">
    <property type="component" value="Unassembled WGS sequence"/>
</dbReference>
<dbReference type="PANTHER" id="PTHR46268">
    <property type="entry name" value="STRESS RESPONSE PROTEIN NHAX"/>
    <property type="match status" value="1"/>
</dbReference>
<dbReference type="PANTHER" id="PTHR46268:SF6">
    <property type="entry name" value="UNIVERSAL STRESS PROTEIN UP12"/>
    <property type="match status" value="1"/>
</dbReference>
<accession>A0A1F6GZB0</accession>
<dbReference type="InterPro" id="IPR014729">
    <property type="entry name" value="Rossmann-like_a/b/a_fold"/>
</dbReference>
<evidence type="ECO:0000313" key="3">
    <source>
        <dbReference type="EMBL" id="OGH03360.1"/>
    </source>
</evidence>
<feature type="domain" description="UspA" evidence="2">
    <location>
        <begin position="133"/>
        <end position="271"/>
    </location>
</feature>
<evidence type="ECO:0000313" key="4">
    <source>
        <dbReference type="Proteomes" id="UP000177583"/>
    </source>
</evidence>
<reference evidence="3 4" key="1">
    <citation type="journal article" date="2016" name="Nat. Commun.">
        <title>Thousands of microbial genomes shed light on interconnected biogeochemical processes in an aquifer system.</title>
        <authorList>
            <person name="Anantharaman K."/>
            <person name="Brown C.T."/>
            <person name="Hug L.A."/>
            <person name="Sharon I."/>
            <person name="Castelle C.J."/>
            <person name="Probst A.J."/>
            <person name="Thomas B.C."/>
            <person name="Singh A."/>
            <person name="Wilkins M.J."/>
            <person name="Karaoz U."/>
            <person name="Brodie E.L."/>
            <person name="Williams K.H."/>
            <person name="Hubbard S.S."/>
            <person name="Banfield J.F."/>
        </authorList>
    </citation>
    <scope>NUCLEOTIDE SEQUENCE [LARGE SCALE GENOMIC DNA]</scope>
</reference>
<comment type="caution">
    <text evidence="3">The sequence shown here is derived from an EMBL/GenBank/DDBJ whole genome shotgun (WGS) entry which is preliminary data.</text>
</comment>
<dbReference type="SUPFAM" id="SSF52402">
    <property type="entry name" value="Adenine nucleotide alpha hydrolases-like"/>
    <property type="match status" value="2"/>
</dbReference>
<evidence type="ECO:0000256" key="1">
    <source>
        <dbReference type="ARBA" id="ARBA00008791"/>
    </source>
</evidence>
<proteinExistence type="inferred from homology"/>
<evidence type="ECO:0000259" key="2">
    <source>
        <dbReference type="Pfam" id="PF00582"/>
    </source>
</evidence>
<feature type="domain" description="UspA" evidence="2">
    <location>
        <begin position="3"/>
        <end position="123"/>
    </location>
</feature>
<dbReference type="CDD" id="cd00293">
    <property type="entry name" value="USP-like"/>
    <property type="match status" value="2"/>
</dbReference>